<evidence type="ECO:0000313" key="2">
    <source>
        <dbReference type="EMBL" id="BCE49914.1"/>
    </source>
</evidence>
<dbReference type="EMBL" id="AP023094">
    <property type="protein sequence ID" value="BCE49914.1"/>
    <property type="molecule type" value="Genomic_DNA"/>
</dbReference>
<protein>
    <submittedName>
        <fullName evidence="1">Uncharacterized protein</fullName>
    </submittedName>
</protein>
<proteinExistence type="predicted"/>
<accession>A0A809X8N2</accession>
<organism evidence="1">
    <name type="scientific">Bradyrhizobium diazoefficiens</name>
    <dbReference type="NCBI Taxonomy" id="1355477"/>
    <lineage>
        <taxon>Bacteria</taxon>
        <taxon>Pseudomonadati</taxon>
        <taxon>Pseudomonadota</taxon>
        <taxon>Alphaproteobacteria</taxon>
        <taxon>Hyphomicrobiales</taxon>
        <taxon>Nitrobacteraceae</taxon>
        <taxon>Bradyrhizobium</taxon>
    </lineage>
</organism>
<gene>
    <name evidence="3" type="ORF">XF10B_62200</name>
    <name evidence="1" type="ORF">XF1B_63350</name>
    <name evidence="2" type="ORF">XF4B_62630</name>
</gene>
<reference evidence="3" key="2">
    <citation type="submission" date="2020-05" db="EMBL/GenBank/DDBJ databases">
        <title>Complete genome sequence of Bradyrhizobium diazoefficiens XF10 isolated from soybean nodule.</title>
        <authorList>
            <person name="Noda R."/>
            <person name="Kakizaki K."/>
            <person name="Minamisawa K."/>
        </authorList>
    </citation>
    <scope>NUCLEOTIDE SEQUENCE</scope>
    <source>
        <strain evidence="3">XF10</strain>
    </source>
</reference>
<reference evidence="1" key="1">
    <citation type="submission" date="2020-05" db="EMBL/GenBank/DDBJ databases">
        <title>Complete genome sequence of Bradyrhizobium diazoefficiens XF1 isolated from soybean nodule.</title>
        <authorList>
            <person name="Noda R."/>
            <person name="Kakizaki K."/>
            <person name="Minamisawa K."/>
        </authorList>
    </citation>
    <scope>NUCLEOTIDE SEQUENCE</scope>
    <source>
        <strain evidence="1">XF1</strain>
    </source>
</reference>
<evidence type="ECO:0000313" key="3">
    <source>
        <dbReference type="EMBL" id="BCE93422.1"/>
    </source>
</evidence>
<dbReference type="EMBL" id="AP023099">
    <property type="protein sequence ID" value="BCE93422.1"/>
    <property type="molecule type" value="Genomic_DNA"/>
</dbReference>
<evidence type="ECO:0000313" key="1">
    <source>
        <dbReference type="EMBL" id="BCE23654.1"/>
    </source>
</evidence>
<dbReference type="EMBL" id="AP023091">
    <property type="protein sequence ID" value="BCE23654.1"/>
    <property type="molecule type" value="Genomic_DNA"/>
</dbReference>
<name>A0A809X8N2_9BRAD</name>
<dbReference type="AlphaFoldDB" id="A0A809X8N2"/>
<sequence>MFSLFGKSLRTGALASLAATVWLTGKSVCTASFAAAFDVVMICAGAGIPTGLMLKSVLMAASWLPRPSQIPTPLNAQPWNTRIEDPVRKRD</sequence>
<reference evidence="2" key="3">
    <citation type="submission" date="2020-05" db="EMBL/GenBank/DDBJ databases">
        <title>Complete genome sequence of Bradyrhizobium diazoefficiens XF4 isolated from soybean nodule.</title>
        <authorList>
            <person name="Noda R."/>
            <person name="Kakizaki K."/>
            <person name="Minamisawa K."/>
        </authorList>
    </citation>
    <scope>NUCLEOTIDE SEQUENCE</scope>
    <source>
        <strain evidence="2">XF4</strain>
    </source>
</reference>